<protein>
    <recommendedName>
        <fullName evidence="1">3-keto-alpha-glucoside-1,2-lyase/3-keto-2-hydroxy-glucal hydratase domain-containing protein</fullName>
    </recommendedName>
</protein>
<evidence type="ECO:0000259" key="1">
    <source>
        <dbReference type="Pfam" id="PF06439"/>
    </source>
</evidence>
<sequence length="290" mass="32629">MKKGLTVIGFIAAVIIVLWSCASQKNQSPDKENWVSIFNGKDLEGWTPKIRGYELGDNHLNTFRVENGVLKASYADYEQFDSKFGHLFYKQKYSHYRLRAQYRMVGEQVKGGPGWAFANNGFMLHCQDPATMTLDQSFPASFEFQLLAEQTPGKSRPTGNLCTPGCHVTLNGEFTKAHCMPNTQGATYPREKWVQVEAVVLGDSIVHHIVEGDTVLTYTNPILDLGLDGLDKSKFTDGAPITEGYIAIQGESHDTEFRNLEVLDLCGCKDKKAKNYKSYYVKHNQDDCEY</sequence>
<accession>A0A2A4GEB1</accession>
<dbReference type="AlphaFoldDB" id="A0A2A4GEB1"/>
<dbReference type="OrthoDB" id="9787527at2"/>
<evidence type="ECO:0000313" key="3">
    <source>
        <dbReference type="Proteomes" id="UP000219559"/>
    </source>
</evidence>
<reference evidence="2 3" key="1">
    <citation type="submission" date="2017-04" db="EMBL/GenBank/DDBJ databases">
        <title>A new member of the family Flavobacteriaceae isolated from ascidians.</title>
        <authorList>
            <person name="Chen L."/>
        </authorList>
    </citation>
    <scope>NUCLEOTIDE SEQUENCE [LARGE SCALE GENOMIC DNA]</scope>
    <source>
        <strain evidence="2 3">HQA918</strain>
    </source>
</reference>
<keyword evidence="3" id="KW-1185">Reference proteome</keyword>
<dbReference type="GO" id="GO:0016787">
    <property type="term" value="F:hydrolase activity"/>
    <property type="evidence" value="ECO:0007669"/>
    <property type="project" value="InterPro"/>
</dbReference>
<dbReference type="Pfam" id="PF06439">
    <property type="entry name" value="3keto-disac_hyd"/>
    <property type="match status" value="1"/>
</dbReference>
<organism evidence="2 3">
    <name type="scientific">Sediminicola luteus</name>
    <dbReference type="NCBI Taxonomy" id="319238"/>
    <lineage>
        <taxon>Bacteria</taxon>
        <taxon>Pseudomonadati</taxon>
        <taxon>Bacteroidota</taxon>
        <taxon>Flavobacteriia</taxon>
        <taxon>Flavobacteriales</taxon>
        <taxon>Flavobacteriaceae</taxon>
        <taxon>Sediminicola</taxon>
    </lineage>
</organism>
<evidence type="ECO:0000313" key="2">
    <source>
        <dbReference type="EMBL" id="PCE66751.1"/>
    </source>
</evidence>
<dbReference type="InterPro" id="IPR010496">
    <property type="entry name" value="AL/BT2_dom"/>
</dbReference>
<name>A0A2A4GEB1_9FLAO</name>
<dbReference type="Gene3D" id="2.60.120.560">
    <property type="entry name" value="Exo-inulinase, domain 1"/>
    <property type="match status" value="1"/>
</dbReference>
<feature type="domain" description="3-keto-alpha-glucoside-1,2-lyase/3-keto-2-hydroxy-glucal hydratase" evidence="1">
    <location>
        <begin position="34"/>
        <end position="262"/>
    </location>
</feature>
<gene>
    <name evidence="2" type="ORF">B7P33_01340</name>
</gene>
<dbReference type="EMBL" id="NBWU01000001">
    <property type="protein sequence ID" value="PCE66751.1"/>
    <property type="molecule type" value="Genomic_DNA"/>
</dbReference>
<comment type="caution">
    <text evidence="2">The sequence shown here is derived from an EMBL/GenBank/DDBJ whole genome shotgun (WGS) entry which is preliminary data.</text>
</comment>
<dbReference type="Proteomes" id="UP000219559">
    <property type="component" value="Unassembled WGS sequence"/>
</dbReference>
<dbReference type="RefSeq" id="WP_097442278.1">
    <property type="nucleotide sequence ID" value="NZ_NBWU01000001.1"/>
</dbReference>
<proteinExistence type="predicted"/>